<evidence type="ECO:0000259" key="11">
    <source>
        <dbReference type="Pfam" id="PF07557"/>
    </source>
</evidence>
<reference evidence="13 14" key="1">
    <citation type="submission" date="2018-05" db="EMBL/GenBank/DDBJ databases">
        <title>Draft genome sequence of Scytalidium lignicola DSM 105466, a ubiquitous saprotrophic fungus.</title>
        <authorList>
            <person name="Buettner E."/>
            <person name="Gebauer A.M."/>
            <person name="Hofrichter M."/>
            <person name="Liers C."/>
            <person name="Kellner H."/>
        </authorList>
    </citation>
    <scope>NUCLEOTIDE SEQUENCE [LARGE SCALE GENOMIC DNA]</scope>
    <source>
        <strain evidence="13 14">DSM 105466</strain>
    </source>
</reference>
<feature type="region of interest" description="Disordered" evidence="10">
    <location>
        <begin position="226"/>
        <end position="683"/>
    </location>
</feature>
<feature type="non-terminal residue" evidence="13">
    <location>
        <position position="683"/>
    </location>
</feature>
<feature type="coiled-coil region" evidence="9">
    <location>
        <begin position="39"/>
        <end position="73"/>
    </location>
</feature>
<keyword evidence="14" id="KW-1185">Reference proteome</keyword>
<evidence type="ECO:0008006" key="15">
    <source>
        <dbReference type="Google" id="ProtNLM"/>
    </source>
</evidence>
<dbReference type="GO" id="GO:0005634">
    <property type="term" value="C:nucleus"/>
    <property type="evidence" value="ECO:0007669"/>
    <property type="project" value="InterPro"/>
</dbReference>
<evidence type="ECO:0000256" key="4">
    <source>
        <dbReference type="ARBA" id="ARBA00022618"/>
    </source>
</evidence>
<evidence type="ECO:0000256" key="10">
    <source>
        <dbReference type="SAM" id="MobiDB-lite"/>
    </source>
</evidence>
<dbReference type="OrthoDB" id="5394106at2759"/>
<evidence type="ECO:0000256" key="3">
    <source>
        <dbReference type="ARBA" id="ARBA00022454"/>
    </source>
</evidence>
<dbReference type="GO" id="GO:0045132">
    <property type="term" value="P:meiotic chromosome segregation"/>
    <property type="evidence" value="ECO:0007669"/>
    <property type="project" value="InterPro"/>
</dbReference>
<protein>
    <recommendedName>
        <fullName evidence="15">Shugoshin C-terminal domain-containing protein</fullName>
    </recommendedName>
</protein>
<dbReference type="Pfam" id="PF07558">
    <property type="entry name" value="Shugoshin_N"/>
    <property type="match status" value="1"/>
</dbReference>
<evidence type="ECO:0000256" key="6">
    <source>
        <dbReference type="ARBA" id="ARBA00023054"/>
    </source>
</evidence>
<evidence type="ECO:0000256" key="8">
    <source>
        <dbReference type="ARBA" id="ARBA00023328"/>
    </source>
</evidence>
<feature type="region of interest" description="Disordered" evidence="10">
    <location>
        <begin position="101"/>
        <end position="128"/>
    </location>
</feature>
<comment type="caution">
    <text evidence="13">The sequence shown here is derived from an EMBL/GenBank/DDBJ whole genome shotgun (WGS) entry which is preliminary data.</text>
</comment>
<feature type="non-terminal residue" evidence="13">
    <location>
        <position position="1"/>
    </location>
</feature>
<evidence type="ECO:0000313" key="14">
    <source>
        <dbReference type="Proteomes" id="UP000258309"/>
    </source>
</evidence>
<feature type="compositionally biased region" description="Basic and acidic residues" evidence="10">
    <location>
        <begin position="499"/>
        <end position="510"/>
    </location>
</feature>
<feature type="domain" description="Shugoshin N-terminal coiled-coil" evidence="12">
    <location>
        <begin position="17"/>
        <end position="61"/>
    </location>
</feature>
<evidence type="ECO:0000256" key="1">
    <source>
        <dbReference type="ARBA" id="ARBA00004584"/>
    </source>
</evidence>
<feature type="compositionally biased region" description="Basic and acidic residues" evidence="10">
    <location>
        <begin position="358"/>
        <end position="379"/>
    </location>
</feature>
<feature type="compositionally biased region" description="Basic and acidic residues" evidence="10">
    <location>
        <begin position="581"/>
        <end position="599"/>
    </location>
</feature>
<keyword evidence="4" id="KW-0132">Cell division</keyword>
<evidence type="ECO:0000256" key="7">
    <source>
        <dbReference type="ARBA" id="ARBA00023306"/>
    </source>
</evidence>
<feature type="compositionally biased region" description="Basic and acidic residues" evidence="10">
    <location>
        <begin position="456"/>
        <end position="469"/>
    </location>
</feature>
<feature type="domain" description="Shugoshin C-terminal" evidence="11">
    <location>
        <begin position="441"/>
        <end position="463"/>
    </location>
</feature>
<dbReference type="GO" id="GO:0000779">
    <property type="term" value="C:condensed chromosome, centromeric region"/>
    <property type="evidence" value="ECO:0007669"/>
    <property type="project" value="UniProtKB-ARBA"/>
</dbReference>
<comment type="similarity">
    <text evidence="2">Belongs to the shugoshin family.</text>
</comment>
<dbReference type="GO" id="GO:0051301">
    <property type="term" value="P:cell division"/>
    <property type="evidence" value="ECO:0007669"/>
    <property type="project" value="UniProtKB-KW"/>
</dbReference>
<gene>
    <name evidence="13" type="ORF">B7463_g6235</name>
</gene>
<feature type="compositionally biased region" description="Basic and acidic residues" evidence="10">
    <location>
        <begin position="666"/>
        <end position="675"/>
    </location>
</feature>
<keyword evidence="7" id="KW-0131">Cell cycle</keyword>
<sequence>MARLNEPSVGAESLESLKRKFIRQNRDIARVNSTQSLRIRSLENETSRLLAENLRLRQQVLQLEAELQNGRARRVAQHAAGIKSQVDTKLAEIVALISTLGDEAPSSPRSPRTGKLLRTSPHRSPDQRNWKNGYTLSEAVAAQEGKLPTIVEDKFYPRRTLEQHEIADLVEEVNSTDSPEIGSPPVSQFVDEDPVKIDLPIRTRNNDQNNLPSVDLSLSINLEQRKKRKDSIGTTTTRRQSRFEPVQGTRETTTPALKIGAKRKLSVREDDERDNISKPVETSPDEFKYMRVNGEQKDQQIPEVVPEKPANSLTREVGVTRRTKEKSSTTQSIDNRRILAPKSVNDSPRKGGKAGQRATKDIKVEVSDITKPRPTERKQTIVVPQEPKETIVGKVDIVPEPETPATLDIFSPLSSEPSAPRAESRDTPPPSELKPGIEGPRPSRRARPAVSYAEPNLRDKMRRPTKELVDAVTGERNALHRLSNVKSDEEGGPQTAIKVKPEPGTDDDWKSMPMANPERSDTNSPLSGKTSTSRELPSSITTHRRRRESILQESEPDVSKAVPSSGISALLAERRRSRLAARQEDVPSNKEQAKPDIYELRTSSPPTEPNKTDQDKAPAKGLKRHSSIPQEISTLSQGETSDVDASDKGGPMRASRRQTVATASTNREERMERVLARRRSMIS</sequence>
<organism evidence="13 14">
    <name type="scientific">Scytalidium lignicola</name>
    <name type="common">Hyphomycete</name>
    <dbReference type="NCBI Taxonomy" id="5539"/>
    <lineage>
        <taxon>Eukaryota</taxon>
        <taxon>Fungi</taxon>
        <taxon>Dikarya</taxon>
        <taxon>Ascomycota</taxon>
        <taxon>Pezizomycotina</taxon>
        <taxon>Leotiomycetes</taxon>
        <taxon>Leotiomycetes incertae sedis</taxon>
        <taxon>Scytalidium</taxon>
    </lineage>
</organism>
<keyword evidence="6 9" id="KW-0175">Coiled coil</keyword>
<feature type="compositionally biased region" description="Polar residues" evidence="10">
    <location>
        <begin position="522"/>
        <end position="541"/>
    </location>
</feature>
<dbReference type="OMA" id="ENECACM"/>
<feature type="compositionally biased region" description="Basic and acidic residues" evidence="10">
    <location>
        <begin position="266"/>
        <end position="276"/>
    </location>
</feature>
<evidence type="ECO:0000256" key="9">
    <source>
        <dbReference type="SAM" id="Coils"/>
    </source>
</evidence>
<accession>A0A3E2H9M5</accession>
<dbReference type="STRING" id="5539.A0A3E2H9M5"/>
<evidence type="ECO:0000313" key="13">
    <source>
        <dbReference type="EMBL" id="RFU30088.1"/>
    </source>
</evidence>
<keyword evidence="8" id="KW-0137">Centromere</keyword>
<keyword evidence="5" id="KW-0159">Chromosome partition</keyword>
<dbReference type="AlphaFoldDB" id="A0A3E2H9M5"/>
<dbReference type="Pfam" id="PF07557">
    <property type="entry name" value="Shugoshin_C"/>
    <property type="match status" value="1"/>
</dbReference>
<feature type="compositionally biased region" description="Polar residues" evidence="10">
    <location>
        <begin position="627"/>
        <end position="640"/>
    </location>
</feature>
<feature type="compositionally biased region" description="Basic and acidic residues" evidence="10">
    <location>
        <begin position="285"/>
        <end position="300"/>
    </location>
</feature>
<evidence type="ECO:0000256" key="2">
    <source>
        <dbReference type="ARBA" id="ARBA00010845"/>
    </source>
</evidence>
<dbReference type="InterPro" id="IPR011515">
    <property type="entry name" value="Shugoshin_C"/>
</dbReference>
<proteinExistence type="inferred from homology"/>
<dbReference type="Proteomes" id="UP000258309">
    <property type="component" value="Unassembled WGS sequence"/>
</dbReference>
<keyword evidence="3" id="KW-0158">Chromosome</keyword>
<comment type="subcellular location">
    <subcellularLocation>
        <location evidence="1">Chromosome</location>
        <location evidence="1">Centromere</location>
    </subcellularLocation>
</comment>
<evidence type="ECO:0000256" key="5">
    <source>
        <dbReference type="ARBA" id="ARBA00022829"/>
    </source>
</evidence>
<dbReference type="EMBL" id="NCSJ02000109">
    <property type="protein sequence ID" value="RFU30088.1"/>
    <property type="molecule type" value="Genomic_DNA"/>
</dbReference>
<name>A0A3E2H9M5_SCYLI</name>
<evidence type="ECO:0000259" key="12">
    <source>
        <dbReference type="Pfam" id="PF07558"/>
    </source>
</evidence>
<dbReference type="InterPro" id="IPR011516">
    <property type="entry name" value="Shugoshin_N"/>
</dbReference>